<proteinExistence type="inferred from homology"/>
<evidence type="ECO:0000256" key="1">
    <source>
        <dbReference type="ARBA" id="ARBA00002329"/>
    </source>
</evidence>
<evidence type="ECO:0000313" key="8">
    <source>
        <dbReference type="EMBL" id="ADH10417.1"/>
    </source>
</evidence>
<keyword evidence="6" id="KW-0067">ATP-binding</keyword>
<dbReference type="EMBL" id="HM173080">
    <property type="protein sequence ID" value="ADH10417.1"/>
    <property type="molecule type" value="Genomic_DNA"/>
</dbReference>
<protein>
    <submittedName>
        <fullName evidence="8">Hypothetical chloroplast RF21</fullName>
    </submittedName>
</protein>
<dbReference type="HOGENOM" id="CLU_235959_0_0_1"/>
<feature type="compositionally biased region" description="Basic and acidic residues" evidence="7">
    <location>
        <begin position="1543"/>
        <end position="1552"/>
    </location>
</feature>
<comment type="function">
    <text evidence="1">Probable ATPase of unknown function. Its presence in a non-photosynthetic plant (Epifagus virginiana) and experiments in tobacco indicate that it has an essential function which is probably not related to photosynthesis.</text>
</comment>
<comment type="similarity">
    <text evidence="3">Belongs to the Ycf2 family.</text>
</comment>
<evidence type="ECO:0000256" key="6">
    <source>
        <dbReference type="ARBA" id="ARBA00022840"/>
    </source>
</evidence>
<evidence type="ECO:0000256" key="4">
    <source>
        <dbReference type="ARBA" id="ARBA00022640"/>
    </source>
</evidence>
<evidence type="ECO:0000256" key="3">
    <source>
        <dbReference type="ARBA" id="ARBA00009361"/>
    </source>
</evidence>
<comment type="subcellular location">
    <subcellularLocation>
        <location evidence="2">Plastid</location>
    </subcellularLocation>
</comment>
<dbReference type="PANTHER" id="PTHR33078:SF100">
    <property type="entry name" value="PROTEIN YCF2"/>
    <property type="match status" value="1"/>
</dbReference>
<dbReference type="Gramene" id="ADH10417">
    <property type="protein sequence ID" value="ADH10417"/>
    <property type="gene ID" value="ADH10417"/>
</dbReference>
<reference evidence="8" key="1">
    <citation type="journal article" date="2011" name="Science">
        <title>The Selaginella genome identifies genetic changes associated with the evolution of vascular plants.</title>
        <authorList>
            <person name="Banks J.A."/>
            <person name="Nishiyama T."/>
            <person name="Hasebe M."/>
            <person name="Bowman J.L."/>
            <person name="Gribskov M."/>
            <person name="dePamphilis C."/>
            <person name="Albert V.A."/>
            <person name="Aono N."/>
            <person name="Aoyama T."/>
            <person name="Ambrose B.A."/>
            <person name="Ashton N.W."/>
            <person name="Axtell M.J."/>
            <person name="Barker E."/>
            <person name="Barker M.S."/>
            <person name="Bennetzen J.L."/>
            <person name="Bonawitz N.D."/>
            <person name="Chapple C."/>
            <person name="Cheng C."/>
            <person name="Correa L.G."/>
            <person name="Dacre M."/>
            <person name="DeBarry J."/>
            <person name="Dreyer I."/>
            <person name="Elias M."/>
            <person name="Engstrom E.M."/>
            <person name="Estelle M."/>
            <person name="Feng L."/>
            <person name="Finet C."/>
            <person name="Floyd S.K."/>
            <person name="Frommer W.B."/>
            <person name="Fujita T."/>
            <person name="Gramzow L."/>
            <person name="Gutensohn M."/>
            <person name="Harholt J."/>
            <person name="Hattori M."/>
            <person name="Heyl A."/>
            <person name="Hirai T."/>
            <person name="Hiwatashi Y."/>
            <person name="Ishikawa M."/>
            <person name="Iwata M."/>
            <person name="Karol K.G."/>
            <person name="Koehler B."/>
            <person name="Kolukisaoglu U."/>
            <person name="Kubo M."/>
            <person name="Kurata T."/>
            <person name="Lalonde S."/>
            <person name="Li K."/>
            <person name="Li Y."/>
            <person name="Litt A."/>
            <person name="Lyons E."/>
            <person name="Manning G."/>
            <person name="Maruyama T."/>
            <person name="Michael T.P."/>
            <person name="Mikami K."/>
            <person name="Miyazaki S."/>
            <person name="Morinaga S."/>
            <person name="Murata T."/>
            <person name="Mueller-Roeber B."/>
            <person name="Nelson D.R."/>
            <person name="Obara M."/>
            <person name="Oguri Y."/>
            <person name="Olmstead R.G."/>
            <person name="Onodera N."/>
            <person name="Petersen B.L."/>
            <person name="Pils B."/>
            <person name="Prigge M."/>
            <person name="Rensing S.A."/>
            <person name="Riano-Pachon D.M."/>
            <person name="Roberts A.W."/>
            <person name="Sato Y."/>
            <person name="Scheller H.V."/>
            <person name="Schulz B."/>
            <person name="Schulz C."/>
            <person name="Shakirov E.V."/>
            <person name="Shibagaki N."/>
            <person name="Shinohara N."/>
            <person name="Shippen D.E."/>
            <person name="Soerensen I."/>
            <person name="Sotooka R."/>
            <person name="Sugimoto N."/>
            <person name="Sugita M."/>
            <person name="Sumikawa N."/>
            <person name="Tanurdzic M."/>
            <person name="Theissen G."/>
            <person name="Ulvskov P."/>
            <person name="Wakazuki S."/>
            <person name="Weng J.K."/>
            <person name="Willats W.W."/>
            <person name="Wipf D."/>
            <person name="Wolf P.G."/>
            <person name="Yang L."/>
            <person name="Zimmer A.D."/>
            <person name="Zhu Q."/>
            <person name="Mitros T."/>
            <person name="Hellsten U."/>
            <person name="Loque D."/>
            <person name="Otillar R."/>
            <person name="Salamov A."/>
            <person name="Schmutz J."/>
            <person name="Shapiro H."/>
            <person name="Lindquist E."/>
            <person name="Lucas S."/>
            <person name="Rokhsar D."/>
            <person name="Grigoriev I.V."/>
        </authorList>
    </citation>
    <scope>NUCLEOTIDE SEQUENCE</scope>
</reference>
<evidence type="ECO:0000256" key="5">
    <source>
        <dbReference type="ARBA" id="ARBA00022741"/>
    </source>
</evidence>
<dbReference type="GO" id="GO:0009536">
    <property type="term" value="C:plastid"/>
    <property type="evidence" value="ECO:0007669"/>
    <property type="project" value="UniProtKB-SubCell"/>
</dbReference>
<dbReference type="PANTHER" id="PTHR33078">
    <property type="entry name" value="PROTEIN YCF2-RELATED"/>
    <property type="match status" value="1"/>
</dbReference>
<evidence type="ECO:0000256" key="2">
    <source>
        <dbReference type="ARBA" id="ARBA00004474"/>
    </source>
</evidence>
<feature type="region of interest" description="Disordered" evidence="7">
    <location>
        <begin position="1540"/>
        <end position="1563"/>
    </location>
</feature>
<gene>
    <name evidence="8" type="primary">ycf2</name>
</gene>
<evidence type="ECO:0000256" key="7">
    <source>
        <dbReference type="SAM" id="MobiDB-lite"/>
    </source>
</evidence>
<geneLocation type="chloroplast" evidence="8"/>
<dbReference type="GO" id="GO:0005524">
    <property type="term" value="F:ATP binding"/>
    <property type="evidence" value="ECO:0007669"/>
    <property type="project" value="UniProtKB-KW"/>
</dbReference>
<keyword evidence="4 8" id="KW-0934">Plastid</keyword>
<organism evidence="8">
    <name type="scientific">Selaginella moellendorffii</name>
    <name type="common">Spikemoss</name>
    <dbReference type="NCBI Taxonomy" id="88036"/>
    <lineage>
        <taxon>Eukaryota</taxon>
        <taxon>Viridiplantae</taxon>
        <taxon>Streptophyta</taxon>
        <taxon>Embryophyta</taxon>
        <taxon>Tracheophyta</taxon>
        <taxon>Lycopodiopsida</taxon>
        <taxon>Selaginellales</taxon>
        <taxon>Selaginellaceae</taxon>
        <taxon>Selaginella</taxon>
    </lineage>
</organism>
<name>F4YZA5_SELML</name>
<accession>F4YZA5</accession>
<keyword evidence="5" id="KW-0547">Nucleotide-binding</keyword>
<sequence>MDEKSFVEAAGVQRYIEKRCRRGFRRVGWTTTLGGSLIAIPSNRRGENIPDDPSHQLFVLNSLVIPLALPVLWKGFGGRGARNRNCKPHHPLVLERYIICTVRTSQSECERGMHGKRFSSLADILTNKPEESAQTAAEPTQNNVGESKTSRGVSLIYLRYFGRSDDGYRLFDVRATREYRNIRFGSSNYQCAGPNTSPHNKCSEQTSYLITRTNCCICFPLQSAPRRAVRCDRGYIYIYQNDSIDQFRALLDQWLILLLKKLSYKNGFVTQVHPAARYVSSGKDCVSVSIFGERNRLNARYWTILPPLRIPPSASLTDVGVIGESEELLSAGIVREGFITSFKEAVSEYDLRITTDRVIGSTATNWRESSQSELDRIRFHFNDFVKVLLRVGRNLFCHHPEAQIRICRMENKGFHDAVTPHPLNRWGTTGEINHWLNDYRSRGDRYKYVDLHPNVYEWSDRAGGSRVFARYSMPTRNHSMTVYDHVGFTTGQDQIGRWGYSMKYVKFSFICERLDLVIHEFEDADDPPSPTNTIIFHLETMFGVSGNHKPSQSPPDELEASYPKNDATVVDRFITDLPMRNEPYAECAGRRRPRAGGNTTPAMPGEYNWFNPAKRRIETTGSLTCYREAKTTPRCSDRLHLLGCKRRLSPRHCHLVGGIIENNSIAYKQSRKIFSVRFPPTFVEHRRLILPDRDIISIIQSHISDYIMYPNHPPQARDRPFFALARHAACELFHFPSAQTNSLLLRGKTTRVGPTRQPSITKSFHIKRMGNMSVITSCRPHACAEVLTPTKGSVGCAAESRDVKGVSSSGGIMKGGQSRTDKGIGIHTKPEDMLDCIRESSTGASSTDFASLIGRGFFAEESTALFYSFKDETYSKKYPMPPRPNELVVDGTNICVAGGDHNNAFGECNWFRADTPPFLLTRKLWKYWGAIPETRGKHASSRSNDRTNMMNVRGFNIDQPSSRRPTIQWLSRNNCNNEYPTMGPPPCALLVLVKGSSYIDPRRRLAVILFLLDASRKYRSDRWSMLGGMIHNPIGGQNDGFFLYSPTNIKCYVQNIGYFIRTRERTNGWSYSSKSLDLYSTVKVILIECMMTGEHIYRNDFSFPYNHHLFNNDSGHRIAQEQGLYDSRYLARSYDNGIANYHIRHSDSRNFIYLALWQRVTPSNHTYRIPPVQVRSGMSSPSRGIPPIGSAETGRSYPMNDLAAYFDAHSIPISMSDFYEDERYFTVDDIRMNGMKLLAASLCRFLPFLGRIEKKPPRVIWIRDMHELDFKGERFARAGIGTKLASRSLSILSAGFATCTQSMIVTGPTHPPGEIDPPLICANRSERLTDVRALSIPRRKKEFPALLRSKRFDLLLEDDNLSRISAFGYIIMCDYARDPASPAHEALLIGMSHSVFPGHAIGSVPLGQVVPDHDVCMDTGHYSDKYVYRVGRSVAHSTVIGILPTSPSSYGSETKDPSGIKLYSWSAWYLEPSIAESTAREFTRLLSRVSGSLAGSARRYSWPVADDDQQQRYYSNNSVRSSAEYDFTSARSAASENIVAESPRLEDTRKGESAGGEVGFGPRPQIITPPGTAWNAILAVPSPPVLDEEGFGMTNDTAARPLARPGLLPAISNISDWVQTAYARGKRTLANHLMHDSVVHVLRNPLCYAHKRISFQRLSRMRKGAESQSESMPSTDRPGILGVYIPTGCRGCQQTNQSVLPMGKRFVWDGSLSRYCTFATSSHQPFMDKGELVPDQGGSTMPKGLHAVRRHKKGVCGGADQQFYAHDTDGVVPPIAVAGQSTADERSAGIESESPDARRRPSIDMLTRTDNIGLRSEHTHVFHPVYSYQARAFFESPSDTFARSELPNHEIWWLGGVGSQPPQDPPTHSTLPESHRYSLKNNRVANTGCRCIKR</sequence>
<keyword evidence="8" id="KW-0150">Chloroplast</keyword>